<name>A0A1J4JZD5_9EUKA</name>
<dbReference type="GO" id="GO:0005783">
    <property type="term" value="C:endoplasmic reticulum"/>
    <property type="evidence" value="ECO:0007669"/>
    <property type="project" value="TreeGrafter"/>
</dbReference>
<gene>
    <name evidence="3" type="ORF">TRFO_06886</name>
</gene>
<dbReference type="GO" id="GO:0006457">
    <property type="term" value="P:protein folding"/>
    <property type="evidence" value="ECO:0007669"/>
    <property type="project" value="TreeGrafter"/>
</dbReference>
<dbReference type="AlphaFoldDB" id="A0A1J4JZD5"/>
<dbReference type="RefSeq" id="XP_068355990.1">
    <property type="nucleotide sequence ID" value="XM_068493365.1"/>
</dbReference>
<dbReference type="PANTHER" id="PTHR18929">
    <property type="entry name" value="PROTEIN DISULFIDE ISOMERASE"/>
    <property type="match status" value="1"/>
</dbReference>
<reference evidence="3" key="1">
    <citation type="submission" date="2016-10" db="EMBL/GenBank/DDBJ databases">
        <authorList>
            <person name="Benchimol M."/>
            <person name="Almeida L.G."/>
            <person name="Vasconcelos A.T."/>
            <person name="Perreira-Neves A."/>
            <person name="Rosa I.A."/>
            <person name="Tasca T."/>
            <person name="Bogo M.R."/>
            <person name="de Souza W."/>
        </authorList>
    </citation>
    <scope>NUCLEOTIDE SEQUENCE [LARGE SCALE GENOMIC DNA]</scope>
    <source>
        <strain evidence="3">K</strain>
    </source>
</reference>
<comment type="similarity">
    <text evidence="1">Belongs to the protein disulfide isomerase family.</text>
</comment>
<dbReference type="VEuPathDB" id="TrichDB:TRFO_06886"/>
<evidence type="ECO:0000256" key="2">
    <source>
        <dbReference type="SAM" id="SignalP"/>
    </source>
</evidence>
<dbReference type="GO" id="GO:0003756">
    <property type="term" value="F:protein disulfide isomerase activity"/>
    <property type="evidence" value="ECO:0007669"/>
    <property type="project" value="TreeGrafter"/>
</dbReference>
<sequence>MLIFLSLLQTFIPYSEPSVFEHPELNSKELDELVQTNKTIIAFMANKYFDNMKPVIRSMNEVASLFKDYATFVFLRPDTISESGGHPLFVFCKNGEIVSIHNYPQYDGVLIKMIQSLIHPITINTKSELFDYLGDCPWTILTTPKLYDKAIDIFRYNLTQHQRRFAEFDIVLVSPEFLNEIDLDVDRLALFRNSDNMIVSFDNFDNAIIPYYTVLSQRTMYTSDNYIFGISGVTFTREMKDLLYELSDSYPDITFGFILEDFYGYIKGNIGFNLSEISHFSTNKNSATLLIFNINQRFHVDISDIFTEQIFSKSFDYKEWLKLSKKALTLLKAGKLKRKYLSEPIPENQERLPIQNVVASNFDEFLLNNTNKDVIMAFTSIKSPYLHDLNQALYDFYFWAKVNTTETYFNSFVIGMIDVINNGGNFPFIPDLPQIYIYPAKAPNNDTIPEPKPVYGGLNVKNLRWFMNRFGTHEIPVEVENYTDSEFENDFLRSMGRVMRMPQEEKDKFFDWAFEIANKTGVDITKLPSVPKTHPIYHPVETILNRSEDEEENLRFNDYYEL</sequence>
<evidence type="ECO:0000256" key="1">
    <source>
        <dbReference type="ARBA" id="ARBA00006347"/>
    </source>
</evidence>
<organism evidence="3 4">
    <name type="scientific">Tritrichomonas foetus</name>
    <dbReference type="NCBI Taxonomy" id="1144522"/>
    <lineage>
        <taxon>Eukaryota</taxon>
        <taxon>Metamonada</taxon>
        <taxon>Parabasalia</taxon>
        <taxon>Tritrichomonadida</taxon>
        <taxon>Tritrichomonadidae</taxon>
        <taxon>Tritrichomonas</taxon>
    </lineage>
</organism>
<feature type="chain" id="PRO_5012859687" description="Thioredoxin domain-containing protein" evidence="2">
    <location>
        <begin position="18"/>
        <end position="562"/>
    </location>
</feature>
<dbReference type="EMBL" id="MLAK01000849">
    <property type="protein sequence ID" value="OHT02854.1"/>
    <property type="molecule type" value="Genomic_DNA"/>
</dbReference>
<dbReference type="GO" id="GO:0034976">
    <property type="term" value="P:response to endoplasmic reticulum stress"/>
    <property type="evidence" value="ECO:0007669"/>
    <property type="project" value="TreeGrafter"/>
</dbReference>
<feature type="signal peptide" evidence="2">
    <location>
        <begin position="1"/>
        <end position="17"/>
    </location>
</feature>
<keyword evidence="2" id="KW-0732">Signal</keyword>
<accession>A0A1J4JZD5</accession>
<keyword evidence="4" id="KW-1185">Reference proteome</keyword>
<evidence type="ECO:0000313" key="3">
    <source>
        <dbReference type="EMBL" id="OHT02854.1"/>
    </source>
</evidence>
<dbReference type="GeneID" id="94828069"/>
<evidence type="ECO:0000313" key="4">
    <source>
        <dbReference type="Proteomes" id="UP000179807"/>
    </source>
</evidence>
<proteinExistence type="inferred from homology"/>
<comment type="caution">
    <text evidence="3">The sequence shown here is derived from an EMBL/GenBank/DDBJ whole genome shotgun (WGS) entry which is preliminary data.</text>
</comment>
<dbReference type="Proteomes" id="UP000179807">
    <property type="component" value="Unassembled WGS sequence"/>
</dbReference>
<evidence type="ECO:0008006" key="5">
    <source>
        <dbReference type="Google" id="ProtNLM"/>
    </source>
</evidence>
<protein>
    <recommendedName>
        <fullName evidence="5">Thioredoxin domain-containing protein</fullName>
    </recommendedName>
</protein>